<dbReference type="AlphaFoldDB" id="A0A101U2F6"/>
<dbReference type="Pfam" id="PF16874">
    <property type="entry name" value="Glyco_hydro_36C"/>
    <property type="match status" value="1"/>
</dbReference>
<dbReference type="InterPro" id="IPR031705">
    <property type="entry name" value="Glyco_hydro_36_C"/>
</dbReference>
<accession>A0A101U2F6</accession>
<gene>
    <name evidence="2" type="ORF">AQJ67_20300</name>
</gene>
<feature type="domain" description="Glycosyl hydrolase family 36 C-terminal" evidence="1">
    <location>
        <begin position="18"/>
        <end position="69"/>
    </location>
</feature>
<reference evidence="2 3" key="1">
    <citation type="submission" date="2015-10" db="EMBL/GenBank/DDBJ databases">
        <title>Draft genome sequence of Streptomyces caeruleatus NRRL B-24802, type strain for the species Streptomyces caeruleatus.</title>
        <authorList>
            <person name="Ruckert C."/>
            <person name="Winkler A."/>
            <person name="Kalinowski J."/>
            <person name="Kampfer P."/>
            <person name="Glaeser S."/>
        </authorList>
    </citation>
    <scope>NUCLEOTIDE SEQUENCE [LARGE SCALE GENOMIC DNA]</scope>
    <source>
        <strain evidence="2 3">NRRL B-24802</strain>
    </source>
</reference>
<evidence type="ECO:0000259" key="1">
    <source>
        <dbReference type="Pfam" id="PF16874"/>
    </source>
</evidence>
<dbReference type="Proteomes" id="UP000053429">
    <property type="component" value="Unassembled WGS sequence"/>
</dbReference>
<dbReference type="EMBL" id="LMWY01000023">
    <property type="protein sequence ID" value="KUO02778.1"/>
    <property type="molecule type" value="Genomic_DNA"/>
</dbReference>
<dbReference type="InterPro" id="IPR013780">
    <property type="entry name" value="Glyco_hydro_b"/>
</dbReference>
<evidence type="ECO:0000313" key="3">
    <source>
        <dbReference type="Proteomes" id="UP000053429"/>
    </source>
</evidence>
<protein>
    <recommendedName>
        <fullName evidence="1">Glycosyl hydrolase family 36 C-terminal domain-containing protein</fullName>
    </recommendedName>
</protein>
<keyword evidence="3" id="KW-1185">Reference proteome</keyword>
<sequence>MRAVPVEIQQAAVVDGAGPWQGRLWLRGLDPAARYRDRATGTTYGGAHLLHYGLPFTWNADHDADLVVLTRQ</sequence>
<dbReference type="STRING" id="661399.AQJ67_20300"/>
<name>A0A101U2F6_9ACTN</name>
<proteinExistence type="predicted"/>
<evidence type="ECO:0000313" key="2">
    <source>
        <dbReference type="EMBL" id="KUO02778.1"/>
    </source>
</evidence>
<comment type="caution">
    <text evidence="2">The sequence shown here is derived from an EMBL/GenBank/DDBJ whole genome shotgun (WGS) entry which is preliminary data.</text>
</comment>
<organism evidence="2 3">
    <name type="scientific">Streptomyces caeruleatus</name>
    <dbReference type="NCBI Taxonomy" id="661399"/>
    <lineage>
        <taxon>Bacteria</taxon>
        <taxon>Bacillati</taxon>
        <taxon>Actinomycetota</taxon>
        <taxon>Actinomycetes</taxon>
        <taxon>Kitasatosporales</taxon>
        <taxon>Streptomycetaceae</taxon>
        <taxon>Streptomyces</taxon>
    </lineage>
</organism>
<dbReference type="Gene3D" id="2.60.40.1180">
    <property type="entry name" value="Golgi alpha-mannosidase II"/>
    <property type="match status" value="1"/>
</dbReference>